<sequence>MVNFRLLKENLHSFQKGLPIADLPRTFQDAASVAWKFSDCSEDWAHESAAMRLVYANALCNLAAAASSDPNGGLFRSRNPEDLRPSLVRAALDKSTPSEDYYAIDSEYVDRQFLGKELLKRGWVFQERLLCPRILYFAEEQVFWECFAEQRPRKRDIGGGGATDIEYRIEMGRISTRLHGLQAYKGQ</sequence>
<dbReference type="AlphaFoldDB" id="A0A8H6D1L4"/>
<protein>
    <submittedName>
        <fullName evidence="2">Heterokaryon incompatibility protein</fullName>
    </submittedName>
</protein>
<proteinExistence type="predicted"/>
<evidence type="ECO:0000313" key="3">
    <source>
        <dbReference type="Proteomes" id="UP000544331"/>
    </source>
</evidence>
<dbReference type="Proteomes" id="UP000544331">
    <property type="component" value="Unassembled WGS sequence"/>
</dbReference>
<dbReference type="PANTHER" id="PTHR33112">
    <property type="entry name" value="DOMAIN PROTEIN, PUTATIVE-RELATED"/>
    <property type="match status" value="1"/>
</dbReference>
<comment type="caution">
    <text evidence="2">The sequence shown here is derived from an EMBL/GenBank/DDBJ whole genome shotgun (WGS) entry which is preliminary data.</text>
</comment>
<dbReference type="EMBL" id="JAAOAN010000790">
    <property type="protein sequence ID" value="KAF5699642.1"/>
    <property type="molecule type" value="Genomic_DNA"/>
</dbReference>
<evidence type="ECO:0000313" key="2">
    <source>
        <dbReference type="EMBL" id="KAF5699642.1"/>
    </source>
</evidence>
<dbReference type="InterPro" id="IPR010730">
    <property type="entry name" value="HET"/>
</dbReference>
<name>A0A8H6D1L4_9HYPO</name>
<organism evidence="2 3">
    <name type="scientific">Fusarium mundagurra</name>
    <dbReference type="NCBI Taxonomy" id="1567541"/>
    <lineage>
        <taxon>Eukaryota</taxon>
        <taxon>Fungi</taxon>
        <taxon>Dikarya</taxon>
        <taxon>Ascomycota</taxon>
        <taxon>Pezizomycotina</taxon>
        <taxon>Sordariomycetes</taxon>
        <taxon>Hypocreomycetidae</taxon>
        <taxon>Hypocreales</taxon>
        <taxon>Nectriaceae</taxon>
        <taxon>Fusarium</taxon>
        <taxon>Fusarium fujikuroi species complex</taxon>
    </lineage>
</organism>
<keyword evidence="3" id="KW-1185">Reference proteome</keyword>
<dbReference type="PANTHER" id="PTHR33112:SF10">
    <property type="entry name" value="TOL"/>
    <property type="match status" value="1"/>
</dbReference>
<evidence type="ECO:0000259" key="1">
    <source>
        <dbReference type="Pfam" id="PF06985"/>
    </source>
</evidence>
<gene>
    <name evidence="2" type="ORF">FMUND_14686</name>
</gene>
<dbReference type="OrthoDB" id="5347061at2759"/>
<dbReference type="Pfam" id="PF06985">
    <property type="entry name" value="HET"/>
    <property type="match status" value="1"/>
</dbReference>
<reference evidence="2 3" key="1">
    <citation type="submission" date="2020-05" db="EMBL/GenBank/DDBJ databases">
        <title>Identification and distribution of gene clusters putatively required for synthesis of sphingolipid metabolism inhibitors in phylogenetically diverse species of the filamentous fungus Fusarium.</title>
        <authorList>
            <person name="Kim H.-S."/>
            <person name="Busman M."/>
            <person name="Brown D.W."/>
            <person name="Divon H."/>
            <person name="Uhlig S."/>
            <person name="Proctor R.H."/>
        </authorList>
    </citation>
    <scope>NUCLEOTIDE SEQUENCE [LARGE SCALE GENOMIC DNA]</scope>
    <source>
        <strain evidence="2 3">NRRL 66235</strain>
    </source>
</reference>
<accession>A0A8H6D1L4</accession>
<feature type="domain" description="Heterokaryon incompatibility" evidence="1">
    <location>
        <begin position="39"/>
        <end position="127"/>
    </location>
</feature>